<keyword evidence="5" id="KW-0158">Chromosome</keyword>
<evidence type="ECO:0000256" key="2">
    <source>
        <dbReference type="ARBA" id="ARBA00004584"/>
    </source>
</evidence>
<dbReference type="GO" id="GO:0000775">
    <property type="term" value="C:chromosome, centromeric region"/>
    <property type="evidence" value="ECO:0007669"/>
    <property type="project" value="UniProtKB-SubCell"/>
</dbReference>
<comment type="subcellular location">
    <subcellularLocation>
        <location evidence="2">Chromosome</location>
        <location evidence="2">Centromere</location>
    </subcellularLocation>
    <subcellularLocation>
        <location evidence="1">Nucleus</location>
    </subcellularLocation>
</comment>
<dbReference type="Pfam" id="PF13097">
    <property type="entry name" value="CENP-U"/>
    <property type="match status" value="1"/>
</dbReference>
<dbReference type="GO" id="GO:0005634">
    <property type="term" value="C:nucleus"/>
    <property type="evidence" value="ECO:0007669"/>
    <property type="project" value="UniProtKB-SubCell"/>
</dbReference>
<evidence type="ECO:0000313" key="12">
    <source>
        <dbReference type="Ensembl" id="ENSSLDP00000031216.1"/>
    </source>
</evidence>
<feature type="compositionally biased region" description="Low complexity" evidence="11">
    <location>
        <begin position="240"/>
        <end position="251"/>
    </location>
</feature>
<evidence type="ECO:0000313" key="13">
    <source>
        <dbReference type="Proteomes" id="UP000261360"/>
    </source>
</evidence>
<feature type="compositionally biased region" description="Basic and acidic residues" evidence="11">
    <location>
        <begin position="134"/>
        <end position="183"/>
    </location>
</feature>
<dbReference type="PANTHER" id="PTHR32222">
    <property type="entry name" value="CENTROMERE PROTEIN U"/>
    <property type="match status" value="1"/>
</dbReference>
<protein>
    <recommendedName>
        <fullName evidence="4">Centromere protein U</fullName>
    </recommendedName>
    <alternativeName>
        <fullName evidence="9">MLF1-interacting protein</fullName>
    </alternativeName>
</protein>
<evidence type="ECO:0000256" key="11">
    <source>
        <dbReference type="SAM" id="MobiDB-lite"/>
    </source>
</evidence>
<keyword evidence="8" id="KW-0137">Centromere</keyword>
<evidence type="ECO:0000256" key="10">
    <source>
        <dbReference type="SAM" id="Coils"/>
    </source>
</evidence>
<organism evidence="12 13">
    <name type="scientific">Seriola lalandi dorsalis</name>
    <dbReference type="NCBI Taxonomy" id="1841481"/>
    <lineage>
        <taxon>Eukaryota</taxon>
        <taxon>Metazoa</taxon>
        <taxon>Chordata</taxon>
        <taxon>Craniata</taxon>
        <taxon>Vertebrata</taxon>
        <taxon>Euteleostomi</taxon>
        <taxon>Actinopterygii</taxon>
        <taxon>Neopterygii</taxon>
        <taxon>Teleostei</taxon>
        <taxon>Neoteleostei</taxon>
        <taxon>Acanthomorphata</taxon>
        <taxon>Carangaria</taxon>
        <taxon>Carangiformes</taxon>
        <taxon>Carangidae</taxon>
        <taxon>Seriola</taxon>
    </lineage>
</organism>
<evidence type="ECO:0000256" key="6">
    <source>
        <dbReference type="ARBA" id="ARBA00023054"/>
    </source>
</evidence>
<keyword evidence="13" id="KW-1185">Reference proteome</keyword>
<evidence type="ECO:0000256" key="8">
    <source>
        <dbReference type="ARBA" id="ARBA00023328"/>
    </source>
</evidence>
<feature type="region of interest" description="Disordered" evidence="11">
    <location>
        <begin position="44"/>
        <end position="67"/>
    </location>
</feature>
<dbReference type="Ensembl" id="ENSSLDT00000032109.1">
    <property type="protein sequence ID" value="ENSSLDP00000031216.1"/>
    <property type="gene ID" value="ENSSLDG00000023991.1"/>
</dbReference>
<evidence type="ECO:0000256" key="7">
    <source>
        <dbReference type="ARBA" id="ARBA00023242"/>
    </source>
</evidence>
<feature type="coiled-coil region" evidence="10">
    <location>
        <begin position="403"/>
        <end position="430"/>
    </location>
</feature>
<feature type="compositionally biased region" description="Basic and acidic residues" evidence="11">
    <location>
        <begin position="103"/>
        <end position="116"/>
    </location>
</feature>
<evidence type="ECO:0000256" key="3">
    <source>
        <dbReference type="ARBA" id="ARBA00010440"/>
    </source>
</evidence>
<comment type="similarity">
    <text evidence="3">Belongs to the CENP-U/AME1 family.</text>
</comment>
<dbReference type="STRING" id="1841481.ENSSLDP00000031216"/>
<dbReference type="Proteomes" id="UP000261360">
    <property type="component" value="Unplaced"/>
</dbReference>
<proteinExistence type="inferred from homology"/>
<accession>A0A3B4YSL2</accession>
<evidence type="ECO:0000256" key="5">
    <source>
        <dbReference type="ARBA" id="ARBA00022454"/>
    </source>
</evidence>
<dbReference type="InterPro" id="IPR025214">
    <property type="entry name" value="CENP-U"/>
</dbReference>
<dbReference type="PANTHER" id="PTHR32222:SF1">
    <property type="entry name" value="CENTROMERE PROTEIN U"/>
    <property type="match status" value="1"/>
</dbReference>
<dbReference type="AlphaFoldDB" id="A0A3B4YSL2"/>
<sequence length="498" mass="56545">MLNDLGIRAVWLEVSPLGGGTNIENVDDEGHFIFFFFHSAKKGRKAKVPPVPPHESEKTPTMDSPNLSVIDKASFLEGLQLNYGNPLHSTAMEEDLNVSEEGQMDKAKAERKEVPETLKTTAKQRGAAVKRKKTATDKENLKEEEETKKRSRRSTAEKVKARPEEGEVRKKKKGEPQGERAESGAHAILQTSNQPTPKAARKKPAKRQSAGKTFAARPLKNQQMKKDMKRKSEPSSGNPQSQDSDTDTAQQSRKRVLSSDEEVDEDTSWAPSPKKDKLYSYGRTRKSSSDRSKSRKSSSGSASAEAENANTDKQRRERHGRQGGTDLEVVLDAFLDFCDQYKESVESKAVKHSIDSFSSNVQEQLLEKISSYKELRVLKRENTKVASLIRTKTQRLFDAKHELMRTERRVWLLQKEKAELKLRLADLKRSRAFLHDIRELNQQYLDHRHKHPKEKETYGASSLPALLLETKHVQSAEHQLRGINNRMEKRLKKNGTCK</sequence>
<feature type="region of interest" description="Disordered" evidence="11">
    <location>
        <begin position="98"/>
        <end position="324"/>
    </location>
</feature>
<keyword evidence="7" id="KW-0539">Nucleus</keyword>
<reference evidence="12" key="1">
    <citation type="submission" date="2025-08" db="UniProtKB">
        <authorList>
            <consortium name="Ensembl"/>
        </authorList>
    </citation>
    <scope>IDENTIFICATION</scope>
</reference>
<feature type="compositionally biased region" description="Basic and acidic residues" evidence="11">
    <location>
        <begin position="224"/>
        <end position="233"/>
    </location>
</feature>
<reference evidence="12" key="2">
    <citation type="submission" date="2025-09" db="UniProtKB">
        <authorList>
            <consortium name="Ensembl"/>
        </authorList>
    </citation>
    <scope>IDENTIFICATION</scope>
</reference>
<evidence type="ECO:0000256" key="9">
    <source>
        <dbReference type="ARBA" id="ARBA00031456"/>
    </source>
</evidence>
<evidence type="ECO:0000256" key="1">
    <source>
        <dbReference type="ARBA" id="ARBA00004123"/>
    </source>
</evidence>
<feature type="compositionally biased region" description="Low complexity" evidence="11">
    <location>
        <begin position="297"/>
        <end position="309"/>
    </location>
</feature>
<evidence type="ECO:0000256" key="4">
    <source>
        <dbReference type="ARBA" id="ARBA00016402"/>
    </source>
</evidence>
<dbReference type="GeneTree" id="ENSGT00390000015511"/>
<name>A0A3B4YSL2_SERLL</name>
<keyword evidence="6 10" id="KW-0175">Coiled coil</keyword>